<dbReference type="RefSeq" id="WP_147436283.1">
    <property type="nucleotide sequence ID" value="NZ_BMXM01000011.1"/>
</dbReference>
<evidence type="ECO:0000313" key="2">
    <source>
        <dbReference type="Proteomes" id="UP000270299"/>
    </source>
</evidence>
<reference evidence="1 2" key="1">
    <citation type="submission" date="2018-10" db="EMBL/GenBank/DDBJ databases">
        <authorList>
            <person name="Li J."/>
        </authorList>
    </citation>
    <scope>NUCLEOTIDE SEQUENCE [LARGE SCALE GENOMIC DNA]</scope>
    <source>
        <strain evidence="1 2">CCTCC AB209002</strain>
    </source>
</reference>
<keyword evidence="2" id="KW-1185">Reference proteome</keyword>
<dbReference type="AlphaFoldDB" id="A0A3L6ZN08"/>
<gene>
    <name evidence="1" type="ORF">D9V29_12360</name>
</gene>
<dbReference type="Proteomes" id="UP000270299">
    <property type="component" value="Unassembled WGS sequence"/>
</dbReference>
<dbReference type="OrthoDB" id="5193629at2"/>
<protein>
    <submittedName>
        <fullName evidence="1">Uncharacterized protein</fullName>
    </submittedName>
</protein>
<proteinExistence type="predicted"/>
<name>A0A3L6ZN08_9MICO</name>
<evidence type="ECO:0000313" key="1">
    <source>
        <dbReference type="EMBL" id="RLP69045.1"/>
    </source>
</evidence>
<comment type="caution">
    <text evidence="1">The sequence shown here is derived from an EMBL/GenBank/DDBJ whole genome shotgun (WGS) entry which is preliminary data.</text>
</comment>
<organism evidence="1 2">
    <name type="scientific">Mycetocola manganoxydans</name>
    <dbReference type="NCBI Taxonomy" id="699879"/>
    <lineage>
        <taxon>Bacteria</taxon>
        <taxon>Bacillati</taxon>
        <taxon>Actinomycetota</taxon>
        <taxon>Actinomycetes</taxon>
        <taxon>Micrococcales</taxon>
        <taxon>Microbacteriaceae</taxon>
        <taxon>Mycetocola</taxon>
    </lineage>
</organism>
<accession>A0A3L6ZN08</accession>
<sequence length="139" mass="15678">MTHDNLGHAGVTYGDWLGTAAADEHQTIGHLNPYEVAGLDRDRWWILSIDITVVGVEKGYFYVYAVDREATSITDYEALQMYGRVHGKIPVTSFLVHDIAAETLIRESFTQFHVQLRHRSLGELPLAVEDTQDLNYTGD</sequence>
<dbReference type="EMBL" id="RCUV01000017">
    <property type="protein sequence ID" value="RLP69045.1"/>
    <property type="molecule type" value="Genomic_DNA"/>
</dbReference>